<dbReference type="Pfam" id="PF01263">
    <property type="entry name" value="Aldose_epim"/>
    <property type="match status" value="1"/>
</dbReference>
<dbReference type="EMBL" id="JAAVJH010000002">
    <property type="protein sequence ID" value="NJR77683.1"/>
    <property type="molecule type" value="Genomic_DNA"/>
</dbReference>
<dbReference type="Proteomes" id="UP000732399">
    <property type="component" value="Unassembled WGS sequence"/>
</dbReference>
<evidence type="ECO:0000313" key="1">
    <source>
        <dbReference type="EMBL" id="NJR77683.1"/>
    </source>
</evidence>
<dbReference type="InterPro" id="IPR014718">
    <property type="entry name" value="GH-type_carb-bd"/>
</dbReference>
<name>A0ABX1CI76_9SPHN</name>
<dbReference type="SUPFAM" id="SSF74650">
    <property type="entry name" value="Galactose mutarotase-like"/>
    <property type="match status" value="1"/>
</dbReference>
<evidence type="ECO:0000313" key="2">
    <source>
        <dbReference type="Proteomes" id="UP000732399"/>
    </source>
</evidence>
<comment type="caution">
    <text evidence="1">The sequence shown here is derived from an EMBL/GenBank/DDBJ whole genome shotgun (WGS) entry which is preliminary data.</text>
</comment>
<sequence length="289" mass="31080">MIHLRSDALAATIDPHGAELHSLTDAAGCELMTDADPRFWSGRAPLLFPIVGRLAGDTLRVDGRAYTMKQHGFARRRDFAVTAAAEDRAVFTLSDDAETRAAFPFAFRLDVAFALAGATLSIDVAVHNPDAARDLPASFGFHPAFAWPLPYGEAREDHRIVFAADEPGALHPLAADGTLLSGERPSPLDGRTLPLADALFEEDALIWSPVASQAVRYGAGRGPQLEVAFADTPSLGIWTKPGARFVCIEPWHGHADPHGYDGEFRDKPGVFIVPPGGTKRIAMRVTLLA</sequence>
<dbReference type="InterPro" id="IPR037481">
    <property type="entry name" value="LacX"/>
</dbReference>
<gene>
    <name evidence="1" type="ORF">HBH26_03510</name>
</gene>
<proteinExistence type="predicted"/>
<dbReference type="InterPro" id="IPR011013">
    <property type="entry name" value="Gal_mutarotase_sf_dom"/>
</dbReference>
<dbReference type="Gene3D" id="2.70.98.10">
    <property type="match status" value="1"/>
</dbReference>
<dbReference type="CDD" id="cd09024">
    <property type="entry name" value="Aldose_epim_lacX"/>
    <property type="match status" value="1"/>
</dbReference>
<dbReference type="InterPro" id="IPR008183">
    <property type="entry name" value="Aldose_1/G6P_1-epimerase"/>
</dbReference>
<keyword evidence="2" id="KW-1185">Reference proteome</keyword>
<protein>
    <submittedName>
        <fullName evidence="1">Aldose 1-epimerase family protein</fullName>
    </submittedName>
</protein>
<dbReference type="RefSeq" id="WP_168133218.1">
    <property type="nucleotide sequence ID" value="NZ_JAAVJH010000002.1"/>
</dbReference>
<organism evidence="1 2">
    <name type="scientific">Sphingomonas corticis</name>
    <dbReference type="NCBI Taxonomy" id="2722791"/>
    <lineage>
        <taxon>Bacteria</taxon>
        <taxon>Pseudomonadati</taxon>
        <taxon>Pseudomonadota</taxon>
        <taxon>Alphaproteobacteria</taxon>
        <taxon>Sphingomonadales</taxon>
        <taxon>Sphingomonadaceae</taxon>
        <taxon>Sphingomonas</taxon>
    </lineage>
</organism>
<accession>A0ABX1CI76</accession>
<reference evidence="1 2" key="1">
    <citation type="submission" date="2020-03" db="EMBL/GenBank/DDBJ databases">
        <authorList>
            <person name="Wang L."/>
            <person name="He N."/>
            <person name="Li Y."/>
            <person name="Fang Y."/>
            <person name="Zhang F."/>
        </authorList>
    </citation>
    <scope>NUCLEOTIDE SEQUENCE [LARGE SCALE GENOMIC DNA]</scope>
    <source>
        <strain evidence="1 2">36D10-4-7</strain>
    </source>
</reference>